<feature type="region of interest" description="Disordered" evidence="4">
    <location>
        <begin position="105"/>
        <end position="138"/>
    </location>
</feature>
<reference evidence="6" key="2">
    <citation type="submission" date="2022-06" db="UniProtKB">
        <authorList>
            <consortium name="EnsemblMetazoa"/>
        </authorList>
    </citation>
    <scope>IDENTIFICATION</scope>
</reference>
<feature type="compositionally biased region" description="Pro residues" evidence="4">
    <location>
        <begin position="763"/>
        <end position="781"/>
    </location>
</feature>
<feature type="compositionally biased region" description="Basic and acidic residues" evidence="4">
    <location>
        <begin position="480"/>
        <end position="506"/>
    </location>
</feature>
<dbReference type="InterPro" id="IPR000504">
    <property type="entry name" value="RRM_dom"/>
</dbReference>
<evidence type="ECO:0000256" key="4">
    <source>
        <dbReference type="SAM" id="MobiDB-lite"/>
    </source>
</evidence>
<proteinExistence type="predicted"/>
<name>A0A8R1Y427_ONCVO</name>
<feature type="region of interest" description="Disordered" evidence="4">
    <location>
        <begin position="654"/>
        <end position="673"/>
    </location>
</feature>
<feature type="compositionally biased region" description="Polar residues" evidence="4">
    <location>
        <begin position="127"/>
        <end position="138"/>
    </location>
</feature>
<feature type="region of interest" description="Disordered" evidence="4">
    <location>
        <begin position="173"/>
        <end position="210"/>
    </location>
</feature>
<feature type="compositionally biased region" description="Polar residues" evidence="4">
    <location>
        <begin position="180"/>
        <end position="200"/>
    </location>
</feature>
<evidence type="ECO:0000256" key="1">
    <source>
        <dbReference type="ARBA" id="ARBA00022737"/>
    </source>
</evidence>
<evidence type="ECO:0000313" key="7">
    <source>
        <dbReference type="Proteomes" id="UP000024404"/>
    </source>
</evidence>
<sequence>MSWIIRLQRLPLSANAADIRSFFAGLRIPDGAVHIVGGPDGDAFIGFATDEDARQAMRFDNRRIHDQRVRLLLSSRVEMDAVIAKARAGDLNVVGVASAASVAAPSLRRDSSPAARPGGVQIPPPSTADSFGNQRVVQSQPVTTDVYVTRNGGHGQQDYARASVAEDAWNRTVDGPLSDSWKSGSQGGSYESRTINRQVATTTTTTTQSQLAHSIGPWQDPKMLNVLGQNAQPSSVYQQSNHEERFSEYDQDNNFQGYNASVQTVVTATGASSAITQVPPIYQQTNVATSAVLPGQVLPLPPSIPGLLVPPLLANTLPVSATTATQPASGLANAHAFVARYTGRNGPVFSTLPAQHSLAEDKQNYYVELSRLPSELLRPAALEQFLRPSTPLTLSSVKVVFDPKGFPLHSLVRFECAKDVKNVLDRDGEQGIRIRSCSKETFDSAVDGSLQIPPAFLQGAKEADYHEGSPRTGASSRHYRSPERRDFDGRYDERPRALRDHEDRYRGSRHGRSRSPRDYRDYRDTKRRGVDPGRYCIEFTNLPFRVTEAEIREYLGPRCEPTKVTRAYNEDGQASDRWIAEFSTFDLAEKAYRVRGKINERPIRARRITNEDADQMLAVPDRFGRQKKEEYERKHGGDSSIVPLLDLPSRSVEAGPHFQDLTKGRGSRGRGGLYRGGLIHGYHGEREMGDTLSSSGLNGTASSSSVAPPRFLGFRPHGSLLPGSRPRPPLISPPTFFGNTTPSTIRQRGPPPSGRAPPLLRGPRPPILHPPNNGPAGPIPAIPPPSVKSCLMIENVSENETDVDVAKFLQLNQTVQGNFAAFIILATLRRAADGIFYVDMGTMDETTKAVKMYNGLKLGENVITLTAITRQQMHLGVDKKVESVEMLEPELIASVGEPGTVISCHGFPANVTLTDVAQFFDKYSLVESSVRIKLDDNGVPTGECLLAVGSPQEANKAVMLLSGRKLAGSTITMSVVRATKKQ</sequence>
<dbReference type="Gene3D" id="3.30.70.330">
    <property type="match status" value="3"/>
</dbReference>
<evidence type="ECO:0000256" key="3">
    <source>
        <dbReference type="PROSITE-ProRule" id="PRU00176"/>
    </source>
</evidence>
<keyword evidence="7" id="KW-1185">Reference proteome</keyword>
<feature type="region of interest" description="Disordered" evidence="4">
    <location>
        <begin position="685"/>
        <end position="781"/>
    </location>
</feature>
<dbReference type="GO" id="GO:0003723">
    <property type="term" value="F:RNA binding"/>
    <property type="evidence" value="ECO:0007669"/>
    <property type="project" value="UniProtKB-UniRule"/>
</dbReference>
<dbReference type="OMA" id="FGRQKKE"/>
<evidence type="ECO:0000259" key="5">
    <source>
        <dbReference type="PROSITE" id="PS50102"/>
    </source>
</evidence>
<dbReference type="InterPro" id="IPR050666">
    <property type="entry name" value="ESRP"/>
</dbReference>
<accession>A0A8R1Y427</accession>
<protein>
    <submittedName>
        <fullName evidence="6">RRM domain-containing protein</fullName>
    </submittedName>
</protein>
<dbReference type="SUPFAM" id="SSF54928">
    <property type="entry name" value="RNA-binding domain, RBD"/>
    <property type="match status" value="3"/>
</dbReference>
<dbReference type="PROSITE" id="PS50102">
    <property type="entry name" value="RRM"/>
    <property type="match status" value="1"/>
</dbReference>
<feature type="compositionally biased region" description="Low complexity" evidence="4">
    <location>
        <begin position="691"/>
        <end position="705"/>
    </location>
</feature>
<evidence type="ECO:0000256" key="2">
    <source>
        <dbReference type="ARBA" id="ARBA00022884"/>
    </source>
</evidence>
<dbReference type="AlphaFoldDB" id="A0A8R1Y427"/>
<dbReference type="Pfam" id="PF00076">
    <property type="entry name" value="RRM_1"/>
    <property type="match status" value="1"/>
</dbReference>
<feature type="domain" description="RRM" evidence="5">
    <location>
        <begin position="3"/>
        <end position="76"/>
    </location>
</feature>
<feature type="compositionally biased region" description="Basic and acidic residues" evidence="4">
    <location>
        <begin position="515"/>
        <end position="526"/>
    </location>
</feature>
<dbReference type="CDD" id="cd12510">
    <property type="entry name" value="RRM1_RBM12_like"/>
    <property type="match status" value="1"/>
</dbReference>
<feature type="region of interest" description="Disordered" evidence="4">
    <location>
        <begin position="462"/>
        <end position="526"/>
    </location>
</feature>
<organism evidence="6 7">
    <name type="scientific">Onchocerca volvulus</name>
    <dbReference type="NCBI Taxonomy" id="6282"/>
    <lineage>
        <taxon>Eukaryota</taxon>
        <taxon>Metazoa</taxon>
        <taxon>Ecdysozoa</taxon>
        <taxon>Nematoda</taxon>
        <taxon>Chromadorea</taxon>
        <taxon>Rhabditida</taxon>
        <taxon>Spirurina</taxon>
        <taxon>Spiruromorpha</taxon>
        <taxon>Filarioidea</taxon>
        <taxon>Onchocercidae</taxon>
        <taxon>Onchocerca</taxon>
    </lineage>
</organism>
<reference evidence="7" key="1">
    <citation type="submission" date="2013-10" db="EMBL/GenBank/DDBJ databases">
        <title>Genome sequencing of Onchocerca volvulus.</title>
        <authorList>
            <person name="Cotton J."/>
            <person name="Tsai J."/>
            <person name="Stanley E."/>
            <person name="Tracey A."/>
            <person name="Holroyd N."/>
            <person name="Lustigman S."/>
            <person name="Berriman M."/>
        </authorList>
    </citation>
    <scope>NUCLEOTIDE SEQUENCE</scope>
</reference>
<dbReference type="InterPro" id="IPR035979">
    <property type="entry name" value="RBD_domain_sf"/>
</dbReference>
<keyword evidence="2 3" id="KW-0694">RNA-binding</keyword>
<evidence type="ECO:0000313" key="6">
    <source>
        <dbReference type="EnsemblMetazoa" id="OVOC985.1"/>
    </source>
</evidence>
<dbReference type="InterPro" id="IPR012677">
    <property type="entry name" value="Nucleotide-bd_a/b_plait_sf"/>
</dbReference>
<dbReference type="EnsemblMetazoa" id="OVOC985.1">
    <property type="protein sequence ID" value="OVOC985.1"/>
    <property type="gene ID" value="WBGene00237794"/>
</dbReference>
<feature type="compositionally biased region" description="Polar residues" evidence="4">
    <location>
        <begin position="737"/>
        <end position="746"/>
    </location>
</feature>
<keyword evidence="1" id="KW-0677">Repeat</keyword>
<dbReference type="CDD" id="cd12254">
    <property type="entry name" value="RRM_hnRNPH_ESRPs_RBM12_like"/>
    <property type="match status" value="1"/>
</dbReference>
<dbReference type="PANTHER" id="PTHR13976">
    <property type="entry name" value="HETEROGENEOUS NUCLEAR RIBONUCLEOPROTEIN-RELATED"/>
    <property type="match status" value="1"/>
</dbReference>
<dbReference type="SMART" id="SM00360">
    <property type="entry name" value="RRM"/>
    <property type="match status" value="4"/>
</dbReference>
<dbReference type="EMBL" id="CMVM020000023">
    <property type="status" value="NOT_ANNOTATED_CDS"/>
    <property type="molecule type" value="Genomic_DNA"/>
</dbReference>
<dbReference type="Proteomes" id="UP000024404">
    <property type="component" value="Unassembled WGS sequence"/>
</dbReference>